<feature type="domain" description="CHASE" evidence="4">
    <location>
        <begin position="96"/>
        <end position="199"/>
    </location>
</feature>
<comment type="catalytic activity">
    <reaction evidence="2">
        <text>2 GTP = 3',3'-c-di-GMP + 2 diphosphate</text>
        <dbReference type="Rhea" id="RHEA:24898"/>
        <dbReference type="ChEBI" id="CHEBI:33019"/>
        <dbReference type="ChEBI" id="CHEBI:37565"/>
        <dbReference type="ChEBI" id="CHEBI:58805"/>
        <dbReference type="EC" id="2.7.7.65"/>
    </reaction>
</comment>
<keyword evidence="6" id="KW-0418">Kinase</keyword>
<dbReference type="RefSeq" id="WP_071234429.1">
    <property type="nucleotide sequence ID" value="NZ_KV861315.1"/>
</dbReference>
<evidence type="ECO:0000256" key="1">
    <source>
        <dbReference type="ARBA" id="ARBA00012528"/>
    </source>
</evidence>
<dbReference type="SMART" id="SM01079">
    <property type="entry name" value="CHASE"/>
    <property type="match status" value="1"/>
</dbReference>
<evidence type="ECO:0000313" key="6">
    <source>
        <dbReference type="EMBL" id="OHY96531.1"/>
    </source>
</evidence>
<dbReference type="Pfam" id="PF00990">
    <property type="entry name" value="GGDEF"/>
    <property type="match status" value="1"/>
</dbReference>
<dbReference type="Gene3D" id="3.30.70.270">
    <property type="match status" value="1"/>
</dbReference>
<protein>
    <recommendedName>
        <fullName evidence="1">diguanylate cyclase</fullName>
        <ecNumber evidence="1">2.7.7.65</ecNumber>
    </recommendedName>
</protein>
<evidence type="ECO:0000259" key="4">
    <source>
        <dbReference type="PROSITE" id="PS50839"/>
    </source>
</evidence>
<evidence type="ECO:0000256" key="2">
    <source>
        <dbReference type="ARBA" id="ARBA00034247"/>
    </source>
</evidence>
<gene>
    <name evidence="6" type="ORF">BI375_03155</name>
</gene>
<dbReference type="Proteomes" id="UP000180133">
    <property type="component" value="Unassembled WGS sequence"/>
</dbReference>
<comment type="caution">
    <text evidence="6">The sequence shown here is derived from an EMBL/GenBank/DDBJ whole genome shotgun (WGS) entry which is preliminary data.</text>
</comment>
<dbReference type="PANTHER" id="PTHR45138:SF9">
    <property type="entry name" value="DIGUANYLATE CYCLASE DGCM-RELATED"/>
    <property type="match status" value="1"/>
</dbReference>
<evidence type="ECO:0000259" key="5">
    <source>
        <dbReference type="PROSITE" id="PS50887"/>
    </source>
</evidence>
<keyword evidence="3" id="KW-0812">Transmembrane</keyword>
<keyword evidence="7" id="KW-1185">Reference proteome</keyword>
<dbReference type="EC" id="2.7.7.65" evidence="1"/>
<feature type="domain" description="GGDEF" evidence="5">
    <location>
        <begin position="310"/>
        <end position="442"/>
    </location>
</feature>
<name>A0ABX3DF71_9VIBR</name>
<dbReference type="InterPro" id="IPR043128">
    <property type="entry name" value="Rev_trsase/Diguanyl_cyclase"/>
</dbReference>
<keyword evidence="3" id="KW-0472">Membrane</keyword>
<organism evidence="6 7">
    <name type="scientific">Vibrio rotiferianus</name>
    <dbReference type="NCBI Taxonomy" id="190895"/>
    <lineage>
        <taxon>Bacteria</taxon>
        <taxon>Pseudomonadati</taxon>
        <taxon>Pseudomonadota</taxon>
        <taxon>Gammaproteobacteria</taxon>
        <taxon>Vibrionales</taxon>
        <taxon>Vibrionaceae</taxon>
        <taxon>Vibrio</taxon>
    </lineage>
</organism>
<dbReference type="PROSITE" id="PS50887">
    <property type="entry name" value="GGDEF"/>
    <property type="match status" value="1"/>
</dbReference>
<dbReference type="PANTHER" id="PTHR45138">
    <property type="entry name" value="REGULATORY COMPONENTS OF SENSORY TRANSDUCTION SYSTEM"/>
    <property type="match status" value="1"/>
</dbReference>
<dbReference type="GO" id="GO:0016301">
    <property type="term" value="F:kinase activity"/>
    <property type="evidence" value="ECO:0007669"/>
    <property type="project" value="UniProtKB-KW"/>
</dbReference>
<evidence type="ECO:0000256" key="3">
    <source>
        <dbReference type="SAM" id="Phobius"/>
    </source>
</evidence>
<dbReference type="InterPro" id="IPR000160">
    <property type="entry name" value="GGDEF_dom"/>
</dbReference>
<reference evidence="6 7" key="1">
    <citation type="submission" date="2016-09" db="EMBL/GenBank/DDBJ databases">
        <title>Isolation, identification and antibiotic sensitivity analysis of bacterial pathogen from juvenile Hippocampus erectus with tail-rotted disease.</title>
        <authorList>
            <person name="Yang Q."/>
        </authorList>
    </citation>
    <scope>NUCLEOTIDE SEQUENCE [LARGE SCALE GENOMIC DNA]</scope>
    <source>
        <strain evidence="6 7">HM-10</strain>
    </source>
</reference>
<dbReference type="CDD" id="cd01949">
    <property type="entry name" value="GGDEF"/>
    <property type="match status" value="1"/>
</dbReference>
<evidence type="ECO:0000313" key="7">
    <source>
        <dbReference type="Proteomes" id="UP000180133"/>
    </source>
</evidence>
<dbReference type="SMART" id="SM00267">
    <property type="entry name" value="GGDEF"/>
    <property type="match status" value="1"/>
</dbReference>
<dbReference type="SUPFAM" id="SSF55073">
    <property type="entry name" value="Nucleotide cyclase"/>
    <property type="match status" value="1"/>
</dbReference>
<dbReference type="PROSITE" id="PS50839">
    <property type="entry name" value="CHASE"/>
    <property type="match status" value="1"/>
</dbReference>
<dbReference type="InterPro" id="IPR006189">
    <property type="entry name" value="CHASE_dom"/>
</dbReference>
<keyword evidence="6" id="KW-0808">Transferase</keyword>
<sequence>MSRTFKVVLMFLLIILTELLATKLSAINNQNETEKVINAINKEMKVIFNDALITAEVVREMVILSDDDSISQEAFNKLSRTLLLTYRNVDALLYLPKGIVALVYPYESQKLAIGHNVLKDQNRKVGATQSIDCKKNTIIGPVKLVQNGKQAFILRKGISNEAGFIGFSSSVIYLESILASLEEILSANNIKNYSVVGYDPDSSNYYDKVISSKGQNDCNAYTGIVNIFNTNWQLSITSNDTGITPRLVIFLTLFSVLLVITTSVKYFNKYRHSEKQRSDLQNEAQTDYLTGLLNRRGLESKFEALKVESPAGAIAVLDIDFFKRINDSHGHEVGDQVLAHFSKLCSANISSDYSLARTGGEEFILLMPYVDEEQAILCCERIRQEVAQTSVVIHELNIDITVSIGIASFSGFDTVKDALADADRALYQAKNLGRDRVHCFLTII</sequence>
<dbReference type="InterPro" id="IPR029787">
    <property type="entry name" value="Nucleotide_cyclase"/>
</dbReference>
<dbReference type="NCBIfam" id="TIGR00254">
    <property type="entry name" value="GGDEF"/>
    <property type="match status" value="1"/>
</dbReference>
<accession>A0ABX3DF71</accession>
<keyword evidence="3" id="KW-1133">Transmembrane helix</keyword>
<feature type="transmembrane region" description="Helical" evidence="3">
    <location>
        <begin position="247"/>
        <end position="267"/>
    </location>
</feature>
<proteinExistence type="predicted"/>
<dbReference type="InterPro" id="IPR050469">
    <property type="entry name" value="Diguanylate_Cyclase"/>
</dbReference>
<dbReference type="EMBL" id="MKFT01000001">
    <property type="protein sequence ID" value="OHY96531.1"/>
    <property type="molecule type" value="Genomic_DNA"/>
</dbReference>